<gene>
    <name evidence="4" type="ORF">MKW94_026733</name>
</gene>
<dbReference type="Proteomes" id="UP001177140">
    <property type="component" value="Unassembled WGS sequence"/>
</dbReference>
<name>A0AA41RYR7_PAPNU</name>
<evidence type="ECO:0000256" key="2">
    <source>
        <dbReference type="ARBA" id="ARBA00023043"/>
    </source>
</evidence>
<accession>A0AA41RYR7</accession>
<dbReference type="SUPFAM" id="SSF48403">
    <property type="entry name" value="Ankyrin repeat"/>
    <property type="match status" value="1"/>
</dbReference>
<dbReference type="AlphaFoldDB" id="A0AA41RYR7"/>
<evidence type="ECO:0000313" key="5">
    <source>
        <dbReference type="Proteomes" id="UP001177140"/>
    </source>
</evidence>
<dbReference type="InterPro" id="IPR002110">
    <property type="entry name" value="Ankyrin_rpt"/>
</dbReference>
<dbReference type="PROSITE" id="PS50088">
    <property type="entry name" value="ANK_REPEAT"/>
    <property type="match status" value="2"/>
</dbReference>
<dbReference type="SMART" id="SM00248">
    <property type="entry name" value="ANK"/>
    <property type="match status" value="7"/>
</dbReference>
<feature type="repeat" description="ANK" evidence="3">
    <location>
        <begin position="622"/>
        <end position="643"/>
    </location>
</feature>
<feature type="repeat" description="ANK" evidence="3">
    <location>
        <begin position="345"/>
        <end position="367"/>
    </location>
</feature>
<dbReference type="Pfam" id="PF12796">
    <property type="entry name" value="Ank_2"/>
    <property type="match status" value="2"/>
</dbReference>
<evidence type="ECO:0000256" key="1">
    <source>
        <dbReference type="ARBA" id="ARBA00022737"/>
    </source>
</evidence>
<sequence>MNESGNFGLPYELPTANDGGNSFNNLDELPWGVLLLRQEEDPGSRQAVRKEITRRCPEFETKLNEDQSNLIHLASEYGYVDIVKVLLFISTIKGRMSPCYIFDKDSKSPLDYAAMKGNKEVIYELLDALSLLAITNDSIEVPKFSGRFFLNMLEYFSLSTRKLKDYLLSDSRLAELASLDQMQQKLKNYLFFFNLMSWASPDGLTREVPKSELLAETPRLSDDVHPEVYEALNKLFLSTLMITYCFRTEPLERFLGSDPLLFGALSSRSCPLQTQLNFCVLTRQTDDLLDEISKSRYALELAQGQDQENIFPMHNVSGWGLIHIVKLILIYESGSSSVCLLKNMDGNTPLHCAARTGEVGVINTLLSTCWECAGIVSDERNETALHCALTHKNAKAFKTLLEWYIIKEEFSHNTARDWECGDTSLDLLVDGYGKIVKELLCKKESMVCFQREFWEGKEYFVVIKFKNKGSTGTKYRDYIREVTSKITNRTIVSLSVDSRSIITLRVLIRSAMVRGILDVRDVDGNTVFDLLRNTIVRKTNVMGFVPYERFENVIWLLDAIQMGDYCVFSKIIVEDPEIRGYICELPLGGTPLHFSVRSGQLNDCTREIIRKMPHFAAWKDHKGRNPLHIASAKGYLEIVKELLTQYGFNQCFASTEADEDIYDEGQFQGTPLDHAIQRGQISVINELLSIWWKCAGVISRESDSALLRSALGSENFEAFKMLMERYIKDELLKAKEVDGNPMSDLADGYIDIVLKHLLNPKVDYSLSILLKNKDDGKKTCTKLPRPLYFAVIKVSSSSKRNDNNIVDELQLSAYYPKYFREVTIQNKMVLHLSIDDENSSVTLKLLLQSPLFYDSHVYGDDVFDGLYWAEVCHYTNNYK</sequence>
<dbReference type="Gene3D" id="1.25.40.20">
    <property type="entry name" value="Ankyrin repeat-containing domain"/>
    <property type="match status" value="3"/>
</dbReference>
<evidence type="ECO:0000256" key="3">
    <source>
        <dbReference type="PROSITE-ProRule" id="PRU00023"/>
    </source>
</evidence>
<organism evidence="4 5">
    <name type="scientific">Papaver nudicaule</name>
    <name type="common">Iceland poppy</name>
    <dbReference type="NCBI Taxonomy" id="74823"/>
    <lineage>
        <taxon>Eukaryota</taxon>
        <taxon>Viridiplantae</taxon>
        <taxon>Streptophyta</taxon>
        <taxon>Embryophyta</taxon>
        <taxon>Tracheophyta</taxon>
        <taxon>Spermatophyta</taxon>
        <taxon>Magnoliopsida</taxon>
        <taxon>Ranunculales</taxon>
        <taxon>Papaveraceae</taxon>
        <taxon>Papaveroideae</taxon>
        <taxon>Papaver</taxon>
    </lineage>
</organism>
<evidence type="ECO:0000313" key="4">
    <source>
        <dbReference type="EMBL" id="MCL7022903.1"/>
    </source>
</evidence>
<protein>
    <submittedName>
        <fullName evidence="4">Uncharacterized protein</fullName>
    </submittedName>
</protein>
<dbReference type="GO" id="GO:0005886">
    <property type="term" value="C:plasma membrane"/>
    <property type="evidence" value="ECO:0007669"/>
    <property type="project" value="TreeGrafter"/>
</dbReference>
<dbReference type="PANTHER" id="PTHR24186:SF38">
    <property type="entry name" value="ANKYRIN REPEAT FAMILY PROTEIN"/>
    <property type="match status" value="1"/>
</dbReference>
<dbReference type="EMBL" id="JAJJMA010016349">
    <property type="protein sequence ID" value="MCL7022903.1"/>
    <property type="molecule type" value="Genomic_DNA"/>
</dbReference>
<reference evidence="4" key="1">
    <citation type="submission" date="2022-03" db="EMBL/GenBank/DDBJ databases">
        <title>A functionally conserved STORR gene fusion in Papaver species that diverged 16.8 million years ago.</title>
        <authorList>
            <person name="Catania T."/>
        </authorList>
    </citation>
    <scope>NUCLEOTIDE SEQUENCE</scope>
    <source>
        <strain evidence="4">S-191538</strain>
    </source>
</reference>
<keyword evidence="1" id="KW-0677">Repeat</keyword>
<keyword evidence="2 3" id="KW-0040">ANK repeat</keyword>
<comment type="caution">
    <text evidence="4">The sequence shown here is derived from an EMBL/GenBank/DDBJ whole genome shotgun (WGS) entry which is preliminary data.</text>
</comment>
<keyword evidence="5" id="KW-1185">Reference proteome</keyword>
<dbReference type="PROSITE" id="PS50297">
    <property type="entry name" value="ANK_REP_REGION"/>
    <property type="match status" value="2"/>
</dbReference>
<dbReference type="InterPro" id="IPR036770">
    <property type="entry name" value="Ankyrin_rpt-contain_sf"/>
</dbReference>
<dbReference type="PANTHER" id="PTHR24186">
    <property type="entry name" value="PROTEIN PHOSPHATASE 1 REGULATORY SUBUNIT"/>
    <property type="match status" value="1"/>
</dbReference>
<proteinExistence type="predicted"/>